<evidence type="ECO:0000313" key="6">
    <source>
        <dbReference type="EMBL" id="GIZ53747.1"/>
    </source>
</evidence>
<protein>
    <submittedName>
        <fullName evidence="6">dTDP-glucose 4,6-dehydratase</fullName>
    </submittedName>
</protein>
<dbReference type="RefSeq" id="WP_220810162.1">
    <property type="nucleotide sequence ID" value="NZ_BPMK01000020.1"/>
</dbReference>
<organism evidence="6 7">
    <name type="scientific">Noviherbaspirillum aridicola</name>
    <dbReference type="NCBI Taxonomy" id="2849687"/>
    <lineage>
        <taxon>Bacteria</taxon>
        <taxon>Pseudomonadati</taxon>
        <taxon>Pseudomonadota</taxon>
        <taxon>Betaproteobacteria</taxon>
        <taxon>Burkholderiales</taxon>
        <taxon>Oxalobacteraceae</taxon>
        <taxon>Noviherbaspirillum</taxon>
    </lineage>
</organism>
<evidence type="ECO:0000313" key="7">
    <source>
        <dbReference type="Proteomes" id="UP000887222"/>
    </source>
</evidence>
<evidence type="ECO:0000256" key="3">
    <source>
        <dbReference type="ARBA" id="ARBA00023027"/>
    </source>
</evidence>
<dbReference type="InterPro" id="IPR036291">
    <property type="entry name" value="NAD(P)-bd_dom_sf"/>
</dbReference>
<name>A0ABQ4Q9J8_9BURK</name>
<keyword evidence="2" id="KW-0210">Decarboxylase</keyword>
<dbReference type="PANTHER" id="PTHR43078:SF6">
    <property type="entry name" value="UDP-GLUCURONIC ACID DECARBOXYLASE 1"/>
    <property type="match status" value="1"/>
</dbReference>
<feature type="domain" description="NAD-dependent epimerase/dehydratase" evidence="5">
    <location>
        <begin position="9"/>
        <end position="244"/>
    </location>
</feature>
<keyword evidence="3" id="KW-0520">NAD</keyword>
<sequence length="339" mass="37735">MKAADRKRILVTGGAGFLGSHLCEALLRQGHELLCADNFLTGSRRNLLSLLRHPRFRLMRHDVTQPLEVDVDEIYNLACPASPVHYQQDPVRTTRTSVLGTLNLLELARRSGARLLQASTSEVYGDPLQHPQTESYWGNVNPVGVRACYDEGKRCAETLCMDYRRQYGVDAKLVRIFNTYGPRMQADDGRVVSNFVMQALRGAPLTVYGDGMQTRSFCYVEDMVRGLVAMMGTPAGTGGPVNLGNPNECTMLELAQQVIHLCDSVSSVEHRPLPSDDPARRRPDIGLARQLLGWAPEVPLEAGLQRTIGWFRQQWRAAPALAAEHARTRRRDAVFAART</sequence>
<evidence type="ECO:0000256" key="2">
    <source>
        <dbReference type="ARBA" id="ARBA00022793"/>
    </source>
</evidence>
<evidence type="ECO:0000256" key="1">
    <source>
        <dbReference type="ARBA" id="ARBA00001911"/>
    </source>
</evidence>
<proteinExistence type="predicted"/>
<dbReference type="InterPro" id="IPR044516">
    <property type="entry name" value="UXS-like"/>
</dbReference>
<dbReference type="CDD" id="cd05230">
    <property type="entry name" value="UGD_SDR_e"/>
    <property type="match status" value="1"/>
</dbReference>
<dbReference type="SUPFAM" id="SSF51735">
    <property type="entry name" value="NAD(P)-binding Rossmann-fold domains"/>
    <property type="match status" value="1"/>
</dbReference>
<evidence type="ECO:0000259" key="5">
    <source>
        <dbReference type="Pfam" id="PF01370"/>
    </source>
</evidence>
<dbReference type="Pfam" id="PF01370">
    <property type="entry name" value="Epimerase"/>
    <property type="match status" value="1"/>
</dbReference>
<dbReference type="Gene3D" id="3.40.50.720">
    <property type="entry name" value="NAD(P)-binding Rossmann-like Domain"/>
    <property type="match status" value="1"/>
</dbReference>
<comment type="cofactor">
    <cofactor evidence="1">
        <name>NAD(+)</name>
        <dbReference type="ChEBI" id="CHEBI:57540"/>
    </cofactor>
</comment>
<dbReference type="Proteomes" id="UP000887222">
    <property type="component" value="Unassembled WGS sequence"/>
</dbReference>
<gene>
    <name evidence="6" type="ORF">NCCP691_37610</name>
</gene>
<keyword evidence="4" id="KW-0456">Lyase</keyword>
<comment type="caution">
    <text evidence="6">The sequence shown here is derived from an EMBL/GenBank/DDBJ whole genome shotgun (WGS) entry which is preliminary data.</text>
</comment>
<evidence type="ECO:0000256" key="4">
    <source>
        <dbReference type="ARBA" id="ARBA00023239"/>
    </source>
</evidence>
<reference evidence="6 7" key="1">
    <citation type="journal article" date="2022" name="Int. J. Syst. Evol. Microbiol.">
        <title>Noviherbaspirillum aridicola sp. nov., isolated from an arid soil in Pakistan.</title>
        <authorList>
            <person name="Khan I.U."/>
            <person name="Saqib M."/>
            <person name="Amin A."/>
            <person name="Hussain F."/>
            <person name="Li L."/>
            <person name="Liu Y.H."/>
            <person name="Fang B.Z."/>
            <person name="Ahmed I."/>
            <person name="Li W.J."/>
        </authorList>
    </citation>
    <scope>NUCLEOTIDE SEQUENCE [LARGE SCALE GENOMIC DNA]</scope>
    <source>
        <strain evidence="6 7">NCCP-691</strain>
    </source>
</reference>
<accession>A0ABQ4Q9J8</accession>
<dbReference type="EMBL" id="BPMK01000020">
    <property type="protein sequence ID" value="GIZ53747.1"/>
    <property type="molecule type" value="Genomic_DNA"/>
</dbReference>
<dbReference type="InterPro" id="IPR001509">
    <property type="entry name" value="Epimerase_deHydtase"/>
</dbReference>
<dbReference type="PANTHER" id="PTHR43078">
    <property type="entry name" value="UDP-GLUCURONIC ACID DECARBOXYLASE-RELATED"/>
    <property type="match status" value="1"/>
</dbReference>
<keyword evidence="7" id="KW-1185">Reference proteome</keyword>